<evidence type="ECO:0000256" key="1">
    <source>
        <dbReference type="ARBA" id="ARBA00023242"/>
    </source>
</evidence>
<evidence type="ECO:0000259" key="3">
    <source>
        <dbReference type="PROSITE" id="PS50048"/>
    </source>
</evidence>
<dbReference type="PROSITE" id="PS50048">
    <property type="entry name" value="ZN2_CY6_FUNGAL_2"/>
    <property type="match status" value="1"/>
</dbReference>
<protein>
    <recommendedName>
        <fullName evidence="3">Zn(2)-C6 fungal-type domain-containing protein</fullName>
    </recommendedName>
</protein>
<dbReference type="InterPro" id="IPR050797">
    <property type="entry name" value="Carb_Metab_Trans_Reg"/>
</dbReference>
<evidence type="ECO:0000256" key="2">
    <source>
        <dbReference type="SAM" id="MobiDB-lite"/>
    </source>
</evidence>
<organism evidence="4 5">
    <name type="scientific">Favolaschia claudopus</name>
    <dbReference type="NCBI Taxonomy" id="2862362"/>
    <lineage>
        <taxon>Eukaryota</taxon>
        <taxon>Fungi</taxon>
        <taxon>Dikarya</taxon>
        <taxon>Basidiomycota</taxon>
        <taxon>Agaricomycotina</taxon>
        <taxon>Agaricomycetes</taxon>
        <taxon>Agaricomycetidae</taxon>
        <taxon>Agaricales</taxon>
        <taxon>Marasmiineae</taxon>
        <taxon>Mycenaceae</taxon>
        <taxon>Favolaschia</taxon>
    </lineage>
</organism>
<keyword evidence="5" id="KW-1185">Reference proteome</keyword>
<dbReference type="GO" id="GO:0008270">
    <property type="term" value="F:zinc ion binding"/>
    <property type="evidence" value="ECO:0007669"/>
    <property type="project" value="InterPro"/>
</dbReference>
<reference evidence="4 5" key="1">
    <citation type="journal article" date="2024" name="J Genomics">
        <title>Draft genome sequencing and assembly of Favolaschia claudopus CIRM-BRFM 2984 isolated from oak limbs.</title>
        <authorList>
            <person name="Navarro D."/>
            <person name="Drula E."/>
            <person name="Chaduli D."/>
            <person name="Cazenave R."/>
            <person name="Ahrendt S."/>
            <person name="Wang J."/>
            <person name="Lipzen A."/>
            <person name="Daum C."/>
            <person name="Barry K."/>
            <person name="Grigoriev I.V."/>
            <person name="Favel A."/>
            <person name="Rosso M.N."/>
            <person name="Martin F."/>
        </authorList>
    </citation>
    <scope>NUCLEOTIDE SEQUENCE [LARGE SCALE GENOMIC DNA]</scope>
    <source>
        <strain evidence="4 5">CIRM-BRFM 2984</strain>
    </source>
</reference>
<dbReference type="GO" id="GO:0000981">
    <property type="term" value="F:DNA-binding transcription factor activity, RNA polymerase II-specific"/>
    <property type="evidence" value="ECO:0007669"/>
    <property type="project" value="InterPro"/>
</dbReference>
<dbReference type="Gene3D" id="4.10.240.10">
    <property type="entry name" value="Zn(2)-C6 fungal-type DNA-binding domain"/>
    <property type="match status" value="1"/>
</dbReference>
<dbReference type="SUPFAM" id="SSF57701">
    <property type="entry name" value="Zn2/Cys6 DNA-binding domain"/>
    <property type="match status" value="1"/>
</dbReference>
<gene>
    <name evidence="4" type="ORF">R3P38DRAFT_304416</name>
</gene>
<evidence type="ECO:0000313" key="4">
    <source>
        <dbReference type="EMBL" id="KAK7042056.1"/>
    </source>
</evidence>
<name>A0AAW0CTA5_9AGAR</name>
<accession>A0AAW0CTA5</accession>
<dbReference type="PROSITE" id="PS00463">
    <property type="entry name" value="ZN2_CY6_FUNGAL_1"/>
    <property type="match status" value="1"/>
</dbReference>
<feature type="compositionally biased region" description="Pro residues" evidence="2">
    <location>
        <begin position="73"/>
        <end position="88"/>
    </location>
</feature>
<dbReference type="AlphaFoldDB" id="A0AAW0CTA5"/>
<keyword evidence="1" id="KW-0539">Nucleus</keyword>
<proteinExistence type="predicted"/>
<feature type="compositionally biased region" description="Low complexity" evidence="2">
    <location>
        <begin position="109"/>
        <end position="119"/>
    </location>
</feature>
<dbReference type="SMART" id="SM00066">
    <property type="entry name" value="GAL4"/>
    <property type="match status" value="1"/>
</dbReference>
<dbReference type="EMBL" id="JAWWNJ010000013">
    <property type="protein sequence ID" value="KAK7042056.1"/>
    <property type="molecule type" value="Genomic_DNA"/>
</dbReference>
<dbReference type="GO" id="GO:0005634">
    <property type="term" value="C:nucleus"/>
    <property type="evidence" value="ECO:0007669"/>
    <property type="project" value="TreeGrafter"/>
</dbReference>
<dbReference type="PANTHER" id="PTHR31668:SF4">
    <property type="entry name" value="TRANSCRIPTIONAL ACTIVATOR PROTEIN DAL81"/>
    <property type="match status" value="1"/>
</dbReference>
<evidence type="ECO:0000313" key="5">
    <source>
        <dbReference type="Proteomes" id="UP001362999"/>
    </source>
</evidence>
<dbReference type="CDD" id="cd00067">
    <property type="entry name" value="GAL4"/>
    <property type="match status" value="1"/>
</dbReference>
<comment type="caution">
    <text evidence="4">The sequence shown here is derived from an EMBL/GenBank/DDBJ whole genome shotgun (WGS) entry which is preliminary data.</text>
</comment>
<feature type="domain" description="Zn(2)-C6 fungal-type" evidence="3">
    <location>
        <begin position="15"/>
        <end position="47"/>
    </location>
</feature>
<dbReference type="Proteomes" id="UP001362999">
    <property type="component" value="Unassembled WGS sequence"/>
</dbReference>
<feature type="region of interest" description="Disordered" evidence="2">
    <location>
        <begin position="63"/>
        <end position="120"/>
    </location>
</feature>
<dbReference type="InterPro" id="IPR036864">
    <property type="entry name" value="Zn2-C6_fun-type_DNA-bd_sf"/>
</dbReference>
<dbReference type="InterPro" id="IPR001138">
    <property type="entry name" value="Zn2Cys6_DnaBD"/>
</dbReference>
<sequence length="279" mass="29974">MSPSPFELPTRVAVACSNCRDRKVKCIHESDQASCMRCQLNGLSCQYVATKKQRERRLNAATKVKRTRTRKPAPLPVPSIIAPTPPPSDMDSPMSMHDHDDLPQLAHGSSVGSPSTASSLDGLSPLSAEFLEFHSAASSDASISPVQFDFPIPSSPLSSVSSIPSMPSMPGPSTLRVRPCIGAEWLSDDASVPISSCISNKRFGFGSRGAYTHTSPTPAVQVQAELDDMYHSFGVVPSTNVNVGFEVPSVYPMHPMAYSGGDEYNASNGGWYDPMSHSW</sequence>
<dbReference type="PANTHER" id="PTHR31668">
    <property type="entry name" value="GLUCOSE TRANSPORT TRANSCRIPTION REGULATOR RGT1-RELATED-RELATED"/>
    <property type="match status" value="1"/>
</dbReference>
<dbReference type="Pfam" id="PF00172">
    <property type="entry name" value="Zn_clus"/>
    <property type="match status" value="1"/>
</dbReference>
<dbReference type="GO" id="GO:0001080">
    <property type="term" value="P:nitrogen catabolite activation of transcription from RNA polymerase II promoter"/>
    <property type="evidence" value="ECO:0007669"/>
    <property type="project" value="TreeGrafter"/>
</dbReference>